<sequence>MNISRTDEQETDEQNQRNDAFTILENEPLLGRTETPVSVPGVRHAAMGSATAARNELFGLVIMALSALGFSIMSVLVKMAGRTFPSTEVVFARSMFQLIAGVIGCAIVKVAPWGPPTVNRWLLIGRGMAGAMGLGFYFFTIINMPLGDGTTLFFIGPAFTAVAAYLFLNEPYTIIDAGASVCCLVGVVLVSRPEFLFGKLPHDTTPNSGQYVYSRYIPSLSALAAAVSLAVAYCLVRVVGKSVHYLVHVTYFGLLSTILSGVLLFFVERPVPVYLWTIEEWTIMLGVGVSAFAAQCFLNAGLQLANAGPATLMRNLDIVFAFVFGQVIFHEIPSTPSIFGATIIGTTTAGVAYIRWRQSLE</sequence>
<comment type="subcellular location">
    <subcellularLocation>
        <location evidence="1">Membrane</location>
        <topology evidence="1">Multi-pass membrane protein</topology>
    </subcellularLocation>
</comment>
<evidence type="ECO:0000256" key="3">
    <source>
        <dbReference type="ARBA" id="ARBA00022989"/>
    </source>
</evidence>
<feature type="domain" description="EamA" evidence="6">
    <location>
        <begin position="220"/>
        <end position="349"/>
    </location>
</feature>
<feature type="transmembrane region" description="Helical" evidence="5">
    <location>
        <begin position="150"/>
        <end position="168"/>
    </location>
</feature>
<dbReference type="OrthoDB" id="306876at2759"/>
<dbReference type="PANTHER" id="PTHR22911:SF6">
    <property type="entry name" value="SOLUTE CARRIER FAMILY 35 MEMBER G1"/>
    <property type="match status" value="1"/>
</dbReference>
<feature type="transmembrane region" description="Helical" evidence="5">
    <location>
        <begin position="123"/>
        <end position="144"/>
    </location>
</feature>
<dbReference type="EMBL" id="DS022306">
    <property type="protein sequence ID" value="OAJ41703.1"/>
    <property type="molecule type" value="Genomic_DNA"/>
</dbReference>
<dbReference type="Pfam" id="PF00892">
    <property type="entry name" value="EamA"/>
    <property type="match status" value="2"/>
</dbReference>
<dbReference type="InterPro" id="IPR037185">
    <property type="entry name" value="EmrE-like"/>
</dbReference>
<dbReference type="InterPro" id="IPR000620">
    <property type="entry name" value="EamA_dom"/>
</dbReference>
<dbReference type="Proteomes" id="UP000077115">
    <property type="component" value="Unassembled WGS sequence"/>
</dbReference>
<evidence type="ECO:0000313" key="7">
    <source>
        <dbReference type="EMBL" id="OAJ41703.1"/>
    </source>
</evidence>
<proteinExistence type="predicted"/>
<keyword evidence="4 5" id="KW-0472">Membrane</keyword>
<feature type="transmembrane region" description="Helical" evidence="5">
    <location>
        <begin position="89"/>
        <end position="111"/>
    </location>
</feature>
<protein>
    <recommendedName>
        <fullName evidence="6">EamA domain-containing protein</fullName>
    </recommendedName>
</protein>
<feature type="transmembrane region" description="Helical" evidence="5">
    <location>
        <begin position="312"/>
        <end position="332"/>
    </location>
</feature>
<name>A0A177WNN2_BATDL</name>
<feature type="transmembrane region" description="Helical" evidence="5">
    <location>
        <begin position="175"/>
        <end position="196"/>
    </location>
</feature>
<feature type="transmembrane region" description="Helical" evidence="5">
    <location>
        <begin position="243"/>
        <end position="266"/>
    </location>
</feature>
<feature type="transmembrane region" description="Helical" evidence="5">
    <location>
        <begin position="281"/>
        <end position="300"/>
    </location>
</feature>
<reference evidence="7 8" key="1">
    <citation type="submission" date="2006-10" db="EMBL/GenBank/DDBJ databases">
        <title>The Genome Sequence of Batrachochytrium dendrobatidis JEL423.</title>
        <authorList>
            <consortium name="The Broad Institute Genome Sequencing Platform"/>
            <person name="Birren B."/>
            <person name="Lander E."/>
            <person name="Galagan J."/>
            <person name="Cuomo C."/>
            <person name="Devon K."/>
            <person name="Jaffe D."/>
            <person name="Butler J."/>
            <person name="Alvarez P."/>
            <person name="Gnerre S."/>
            <person name="Grabherr M."/>
            <person name="Kleber M."/>
            <person name="Mauceli E."/>
            <person name="Brockman W."/>
            <person name="Young S."/>
            <person name="LaButti K."/>
            <person name="Sykes S."/>
            <person name="DeCaprio D."/>
            <person name="Crawford M."/>
            <person name="Koehrsen M."/>
            <person name="Engels R."/>
            <person name="Montgomery P."/>
            <person name="Pearson M."/>
            <person name="Howarth C."/>
            <person name="Larson L."/>
            <person name="White J."/>
            <person name="O'Leary S."/>
            <person name="Kodira C."/>
            <person name="Zeng Q."/>
            <person name="Yandava C."/>
            <person name="Alvarado L."/>
            <person name="Longcore J."/>
            <person name="James T."/>
        </authorList>
    </citation>
    <scope>NUCLEOTIDE SEQUENCE [LARGE SCALE GENOMIC DNA]</scope>
    <source>
        <strain evidence="7 8">JEL423</strain>
    </source>
</reference>
<feature type="transmembrane region" description="Helical" evidence="5">
    <location>
        <begin position="338"/>
        <end position="356"/>
    </location>
</feature>
<dbReference type="PANTHER" id="PTHR22911">
    <property type="entry name" value="ACYL-MALONYL CONDENSING ENZYME-RELATED"/>
    <property type="match status" value="1"/>
</dbReference>
<accession>A0A177WNN2</accession>
<keyword evidence="2 5" id="KW-0812">Transmembrane</keyword>
<dbReference type="AlphaFoldDB" id="A0A177WNN2"/>
<dbReference type="SUPFAM" id="SSF103481">
    <property type="entry name" value="Multidrug resistance efflux transporter EmrE"/>
    <property type="match status" value="2"/>
</dbReference>
<evidence type="ECO:0000256" key="4">
    <source>
        <dbReference type="ARBA" id="ARBA00023136"/>
    </source>
</evidence>
<reference evidence="7 8" key="2">
    <citation type="submission" date="2016-05" db="EMBL/GenBank/DDBJ databases">
        <title>Lineage-specific infection strategies underlie the spectrum of fungal disease in amphibians.</title>
        <authorList>
            <person name="Cuomo C.A."/>
            <person name="Farrer R.A."/>
            <person name="James T."/>
            <person name="Longcore J."/>
            <person name="Birren B."/>
        </authorList>
    </citation>
    <scope>NUCLEOTIDE SEQUENCE [LARGE SCALE GENOMIC DNA]</scope>
    <source>
        <strain evidence="7 8">JEL423</strain>
    </source>
</reference>
<feature type="domain" description="EamA" evidence="6">
    <location>
        <begin position="58"/>
        <end position="191"/>
    </location>
</feature>
<evidence type="ECO:0000313" key="8">
    <source>
        <dbReference type="Proteomes" id="UP000077115"/>
    </source>
</evidence>
<evidence type="ECO:0000259" key="6">
    <source>
        <dbReference type="Pfam" id="PF00892"/>
    </source>
</evidence>
<dbReference type="eggNOG" id="KOG4510">
    <property type="taxonomic scope" value="Eukaryota"/>
</dbReference>
<dbReference type="STRING" id="403673.A0A177WNN2"/>
<dbReference type="VEuPathDB" id="FungiDB:BDEG_25262"/>
<evidence type="ECO:0000256" key="5">
    <source>
        <dbReference type="SAM" id="Phobius"/>
    </source>
</evidence>
<feature type="transmembrane region" description="Helical" evidence="5">
    <location>
        <begin position="57"/>
        <end position="77"/>
    </location>
</feature>
<feature type="transmembrane region" description="Helical" evidence="5">
    <location>
        <begin position="216"/>
        <end position="236"/>
    </location>
</feature>
<dbReference type="GO" id="GO:0016020">
    <property type="term" value="C:membrane"/>
    <property type="evidence" value="ECO:0007669"/>
    <property type="project" value="UniProtKB-SubCell"/>
</dbReference>
<gene>
    <name evidence="7" type="ORF">BDEG_25262</name>
</gene>
<keyword evidence="3 5" id="KW-1133">Transmembrane helix</keyword>
<evidence type="ECO:0000256" key="1">
    <source>
        <dbReference type="ARBA" id="ARBA00004141"/>
    </source>
</evidence>
<organism evidence="7 8">
    <name type="scientific">Batrachochytrium dendrobatidis (strain JEL423)</name>
    <dbReference type="NCBI Taxonomy" id="403673"/>
    <lineage>
        <taxon>Eukaryota</taxon>
        <taxon>Fungi</taxon>
        <taxon>Fungi incertae sedis</taxon>
        <taxon>Chytridiomycota</taxon>
        <taxon>Chytridiomycota incertae sedis</taxon>
        <taxon>Chytridiomycetes</taxon>
        <taxon>Rhizophydiales</taxon>
        <taxon>Rhizophydiales incertae sedis</taxon>
        <taxon>Batrachochytrium</taxon>
    </lineage>
</organism>
<evidence type="ECO:0000256" key="2">
    <source>
        <dbReference type="ARBA" id="ARBA00022692"/>
    </source>
</evidence>